<dbReference type="InterPro" id="IPR001173">
    <property type="entry name" value="Glyco_trans_2-like"/>
</dbReference>
<evidence type="ECO:0000259" key="1">
    <source>
        <dbReference type="Pfam" id="PF00535"/>
    </source>
</evidence>
<proteinExistence type="predicted"/>
<dbReference type="AlphaFoldDB" id="A0P6B6"/>
<dbReference type="InterPro" id="IPR029044">
    <property type="entry name" value="Nucleotide-diphossugar_trans"/>
</dbReference>
<gene>
    <name evidence="2" type="ORF">MB2181_03345</name>
</gene>
<keyword evidence="2" id="KW-0808">Transferase</keyword>
<keyword evidence="3" id="KW-1185">Reference proteome</keyword>
<dbReference type="GO" id="GO:0016758">
    <property type="term" value="F:hexosyltransferase activity"/>
    <property type="evidence" value="ECO:0007669"/>
    <property type="project" value="UniProtKB-ARBA"/>
</dbReference>
<reference evidence="2 3" key="1">
    <citation type="submission" date="2006-11" db="EMBL/GenBank/DDBJ databases">
        <authorList>
            <person name="Giovannoni S."/>
            <person name="Vergin K."/>
            <person name="Ferriera S."/>
            <person name="Johnson J."/>
            <person name="Kravitz S."/>
            <person name="Beeson K."/>
            <person name="Sutton G."/>
            <person name="Rogers Y.-H."/>
            <person name="Friedman R."/>
            <person name="Frazier M."/>
            <person name="Venter J.C."/>
        </authorList>
    </citation>
    <scope>NUCLEOTIDE SEQUENCE [LARGE SCALE GENOMIC DNA]</scope>
    <source>
        <strain evidence="2 3">HTCC2181</strain>
    </source>
</reference>
<dbReference type="Pfam" id="PF00535">
    <property type="entry name" value="Glycos_transf_2"/>
    <property type="match status" value="1"/>
</dbReference>
<name>A0P6B6_9PROT</name>
<evidence type="ECO:0000313" key="3">
    <source>
        <dbReference type="Proteomes" id="UP000054262"/>
    </source>
</evidence>
<dbReference type="Proteomes" id="UP000054262">
    <property type="component" value="Unassembled WGS sequence"/>
</dbReference>
<dbReference type="PANTHER" id="PTHR22916:SF3">
    <property type="entry name" value="UDP-GLCNAC:BETAGAL BETA-1,3-N-ACETYLGLUCOSAMINYLTRANSFERASE-LIKE PROTEIN 1"/>
    <property type="match status" value="1"/>
</dbReference>
<feature type="domain" description="Glycosyltransferase 2-like" evidence="1">
    <location>
        <begin position="8"/>
        <end position="121"/>
    </location>
</feature>
<dbReference type="Gene3D" id="3.90.550.10">
    <property type="entry name" value="Spore Coat Polysaccharide Biosynthesis Protein SpsA, Chain A"/>
    <property type="match status" value="1"/>
</dbReference>
<dbReference type="CDD" id="cd00761">
    <property type="entry name" value="Glyco_tranf_GTA_type"/>
    <property type="match status" value="1"/>
</dbReference>
<dbReference type="SUPFAM" id="SSF53448">
    <property type="entry name" value="Nucleotide-diphospho-sugar transferases"/>
    <property type="match status" value="1"/>
</dbReference>
<comment type="caution">
    <text evidence="2">The sequence shown here is derived from an EMBL/GenBank/DDBJ whole genome shotgun (WGS) entry which is preliminary data.</text>
</comment>
<accession>A0P6B6</accession>
<sequence length="230" mass="26767">MKNPKLVSILTPTYNRRRFIPQYLHNIKHQDYKGNIEIIILDDGIDNISDLIPNDERFKYIKINSKQPIGYKRNFLCHEARGDILIHMDDDDYYPPQRISHAVETLSNAGDETLIAGSSLIYFYDKNLGIRQFGKINLERGYHAHAGTFAFFKEYLETNQFDDQALKGEELIFTHHFTNPLSQLNPLKTILVTSHNNNTVPKTKLMGIETPYTIEQFIKDSRACHFYKTL</sequence>
<dbReference type="EMBL" id="AAUX01000001">
    <property type="protein sequence ID" value="EAV47076.1"/>
    <property type="molecule type" value="Genomic_DNA"/>
</dbReference>
<protein>
    <submittedName>
        <fullName evidence="2">Glycosyl transferase, group 2 family protein domain protein</fullName>
    </submittedName>
</protein>
<dbReference type="PANTHER" id="PTHR22916">
    <property type="entry name" value="GLYCOSYLTRANSFERASE"/>
    <property type="match status" value="1"/>
</dbReference>
<organism evidence="2 3">
    <name type="scientific">Methylophilales bacterium HTCC2181</name>
    <dbReference type="NCBI Taxonomy" id="383631"/>
    <lineage>
        <taxon>Bacteria</taxon>
        <taxon>Pseudomonadati</taxon>
        <taxon>Pseudomonadota</taxon>
        <taxon>Betaproteobacteria</taxon>
        <taxon>Nitrosomonadales</taxon>
        <taxon>OM43 clade</taxon>
    </lineage>
</organism>
<evidence type="ECO:0000313" key="2">
    <source>
        <dbReference type="EMBL" id="EAV47076.1"/>
    </source>
</evidence>
<dbReference type="OrthoDB" id="433681at2"/>